<name>A0A7C4NNT2_9CREN</name>
<sequence>MSERETHVEQPGKSVSTVNTVVDQQEKVDIKKLVAVVPPPTTLFAKGKKTQKEKRIRLAYDASVGKDEAKISKALADELSIRNYLEITVAGKKRFRFKAVIKDSLPIDVAYVNPEVMKFHGVADKSICTIRSAD</sequence>
<protein>
    <submittedName>
        <fullName evidence="2">Uncharacterized protein</fullName>
    </submittedName>
</protein>
<reference evidence="2" key="1">
    <citation type="journal article" date="2020" name="mSystems">
        <title>Genome- and Community-Level Interaction Insights into Carbon Utilization and Element Cycling Functions of Hydrothermarchaeota in Hydrothermal Sediment.</title>
        <authorList>
            <person name="Zhou Z."/>
            <person name="Liu Y."/>
            <person name="Xu W."/>
            <person name="Pan J."/>
            <person name="Luo Z.H."/>
            <person name="Li M."/>
        </authorList>
    </citation>
    <scope>NUCLEOTIDE SEQUENCE [LARGE SCALE GENOMIC DNA]</scope>
    <source>
        <strain evidence="2">SpSt-637</strain>
        <strain evidence="1">SpSt-667</strain>
    </source>
</reference>
<dbReference type="AlphaFoldDB" id="A0A7C4NNT2"/>
<accession>A0A7C4NNT2</accession>
<organism evidence="2">
    <name type="scientific">Ignisphaera aggregans</name>
    <dbReference type="NCBI Taxonomy" id="334771"/>
    <lineage>
        <taxon>Archaea</taxon>
        <taxon>Thermoproteota</taxon>
        <taxon>Thermoprotei</taxon>
        <taxon>Desulfurococcales</taxon>
        <taxon>Desulfurococcaceae</taxon>
        <taxon>Ignisphaera</taxon>
    </lineage>
</organism>
<dbReference type="EMBL" id="DTBD01000008">
    <property type="protein sequence ID" value="HGQ63810.1"/>
    <property type="molecule type" value="Genomic_DNA"/>
</dbReference>
<evidence type="ECO:0000313" key="1">
    <source>
        <dbReference type="EMBL" id="HGQ36174.1"/>
    </source>
</evidence>
<comment type="caution">
    <text evidence="2">The sequence shown here is derived from an EMBL/GenBank/DDBJ whole genome shotgun (WGS) entry which is preliminary data.</text>
</comment>
<gene>
    <name evidence="2" type="ORF">ENU08_00995</name>
    <name evidence="1" type="ORF">ENU41_05805</name>
</gene>
<evidence type="ECO:0000313" key="2">
    <source>
        <dbReference type="EMBL" id="HGQ63810.1"/>
    </source>
</evidence>
<proteinExistence type="predicted"/>
<dbReference type="EMBL" id="DTCK01000036">
    <property type="protein sequence ID" value="HGQ36174.1"/>
    <property type="molecule type" value="Genomic_DNA"/>
</dbReference>